<proteinExistence type="predicted"/>
<evidence type="ECO:0000256" key="1">
    <source>
        <dbReference type="SAM" id="MobiDB-lite"/>
    </source>
</evidence>
<gene>
    <name evidence="3" type="ORF">Vbra_14628</name>
</gene>
<dbReference type="VEuPathDB" id="CryptoDB:Vbra_14628"/>
<evidence type="ECO:0000313" key="4">
    <source>
        <dbReference type="Proteomes" id="UP000041254"/>
    </source>
</evidence>
<feature type="signal peptide" evidence="2">
    <location>
        <begin position="1"/>
        <end position="24"/>
    </location>
</feature>
<keyword evidence="4" id="KW-1185">Reference proteome</keyword>
<dbReference type="Proteomes" id="UP000041254">
    <property type="component" value="Unassembled WGS sequence"/>
</dbReference>
<dbReference type="InParanoid" id="A0A0G4F8Q4"/>
<evidence type="ECO:0000313" key="3">
    <source>
        <dbReference type="EMBL" id="CEM08564.1"/>
    </source>
</evidence>
<accession>A0A0G4F8Q4</accession>
<keyword evidence="2" id="KW-0732">Signal</keyword>
<feature type="chain" id="PRO_5005188744" evidence="2">
    <location>
        <begin position="25"/>
        <end position="234"/>
    </location>
</feature>
<protein>
    <submittedName>
        <fullName evidence="3">Uncharacterized protein</fullName>
    </submittedName>
</protein>
<reference evidence="3 4" key="1">
    <citation type="submission" date="2014-11" db="EMBL/GenBank/DDBJ databases">
        <authorList>
            <person name="Zhu J."/>
            <person name="Qi W."/>
            <person name="Song R."/>
        </authorList>
    </citation>
    <scope>NUCLEOTIDE SEQUENCE [LARGE SCALE GENOMIC DNA]</scope>
</reference>
<dbReference type="AlphaFoldDB" id="A0A0G4F8Q4"/>
<dbReference type="EMBL" id="CDMY01000385">
    <property type="protein sequence ID" value="CEM08564.1"/>
    <property type="molecule type" value="Genomic_DNA"/>
</dbReference>
<feature type="region of interest" description="Disordered" evidence="1">
    <location>
        <begin position="107"/>
        <end position="127"/>
    </location>
</feature>
<name>A0A0G4F8Q4_VITBC</name>
<organism evidence="3 4">
    <name type="scientific">Vitrella brassicaformis (strain CCMP3155)</name>
    <dbReference type="NCBI Taxonomy" id="1169540"/>
    <lineage>
        <taxon>Eukaryota</taxon>
        <taxon>Sar</taxon>
        <taxon>Alveolata</taxon>
        <taxon>Colpodellida</taxon>
        <taxon>Vitrellaceae</taxon>
        <taxon>Vitrella</taxon>
    </lineage>
</organism>
<evidence type="ECO:0000256" key="2">
    <source>
        <dbReference type="SAM" id="SignalP"/>
    </source>
</evidence>
<sequence length="234" mass="25967">MQPIPIKILATIVAVFAPPPCVSAYPQSVLVSYFEYWRSDADISPPALGLDDDCTVLGMIPGKDTICIDLDGYAEETLALTCLNSPLCCVEGQPRCGCGPRLWQTRVSVSPGGNPDPDDDDQEEQPSWHTNQKHLLRTVYDHLHDHPGLPQGMDLSEFLRNRHESSHYGSTFNDTVSIFTSRGGLTPLLACSFAPYRDVCVQGFRDGPATQQHVWILRAVQDFPCYQDSYTFGF</sequence>